<organism evidence="2 3">
    <name type="scientific">Ilex paraguariensis</name>
    <name type="common">yerba mate</name>
    <dbReference type="NCBI Taxonomy" id="185542"/>
    <lineage>
        <taxon>Eukaryota</taxon>
        <taxon>Viridiplantae</taxon>
        <taxon>Streptophyta</taxon>
        <taxon>Embryophyta</taxon>
        <taxon>Tracheophyta</taxon>
        <taxon>Spermatophyta</taxon>
        <taxon>Magnoliopsida</taxon>
        <taxon>eudicotyledons</taxon>
        <taxon>Gunneridae</taxon>
        <taxon>Pentapetalae</taxon>
        <taxon>asterids</taxon>
        <taxon>campanulids</taxon>
        <taxon>Aquifoliales</taxon>
        <taxon>Aquifoliaceae</taxon>
        <taxon>Ilex</taxon>
    </lineage>
</organism>
<gene>
    <name evidence="2" type="ORF">ILEXP_LOCUS26995</name>
</gene>
<feature type="compositionally biased region" description="Basic and acidic residues" evidence="1">
    <location>
        <begin position="1"/>
        <end position="10"/>
    </location>
</feature>
<feature type="region of interest" description="Disordered" evidence="1">
    <location>
        <begin position="186"/>
        <end position="214"/>
    </location>
</feature>
<comment type="caution">
    <text evidence="2">The sequence shown here is derived from an EMBL/GenBank/DDBJ whole genome shotgun (WGS) entry which is preliminary data.</text>
</comment>
<sequence length="214" mass="24147">MGQGHDKYECKNPPPDDSLVRYGPHLRAQQSVLTERYQSSEKNQEEVLPARDVLNHSRAWRVVRVVDNHEQTSDQVTAEECEHSSDTNEAVRTGGVIALKDVGANQYGKLKGSLASKRKIQGIQSERLWLNIGLGIKICKVQRREDGFHVVREAVDSIRGQEESVSITVQDENVRVMQNDVEIKGDRKEYESPAGRKSVHKFRGIKSTKSVRST</sequence>
<evidence type="ECO:0000313" key="3">
    <source>
        <dbReference type="Proteomes" id="UP001642360"/>
    </source>
</evidence>
<keyword evidence="3" id="KW-1185">Reference proteome</keyword>
<dbReference type="AlphaFoldDB" id="A0ABC8SMG4"/>
<accession>A0ABC8SMG4</accession>
<feature type="compositionally biased region" description="Basic residues" evidence="1">
    <location>
        <begin position="197"/>
        <end position="206"/>
    </location>
</feature>
<name>A0ABC8SMG4_9AQUA</name>
<feature type="region of interest" description="Disordered" evidence="1">
    <location>
        <begin position="1"/>
        <end position="25"/>
    </location>
</feature>
<evidence type="ECO:0000256" key="1">
    <source>
        <dbReference type="SAM" id="MobiDB-lite"/>
    </source>
</evidence>
<protein>
    <submittedName>
        <fullName evidence="2">Uncharacterized protein</fullName>
    </submittedName>
</protein>
<reference evidence="2 3" key="1">
    <citation type="submission" date="2024-02" db="EMBL/GenBank/DDBJ databases">
        <authorList>
            <person name="Vignale AGUSTIN F."/>
            <person name="Sosa J E."/>
            <person name="Modenutti C."/>
        </authorList>
    </citation>
    <scope>NUCLEOTIDE SEQUENCE [LARGE SCALE GENOMIC DNA]</scope>
</reference>
<dbReference type="EMBL" id="CAUOFW020003165">
    <property type="protein sequence ID" value="CAK9158369.1"/>
    <property type="molecule type" value="Genomic_DNA"/>
</dbReference>
<evidence type="ECO:0000313" key="2">
    <source>
        <dbReference type="EMBL" id="CAK9158369.1"/>
    </source>
</evidence>
<dbReference type="Proteomes" id="UP001642360">
    <property type="component" value="Unassembled WGS sequence"/>
</dbReference>
<proteinExistence type="predicted"/>